<dbReference type="SMART" id="SM00283">
    <property type="entry name" value="MA"/>
    <property type="match status" value="1"/>
</dbReference>
<dbReference type="Pfam" id="PF08448">
    <property type="entry name" value="PAS_4"/>
    <property type="match status" value="1"/>
</dbReference>
<dbReference type="PROSITE" id="PS50111">
    <property type="entry name" value="CHEMOTAXIS_TRANSDUC_2"/>
    <property type="match status" value="1"/>
</dbReference>
<evidence type="ECO:0000259" key="3">
    <source>
        <dbReference type="PROSITE" id="PS50112"/>
    </source>
</evidence>
<dbReference type="InterPro" id="IPR000014">
    <property type="entry name" value="PAS"/>
</dbReference>
<dbReference type="NCBIfam" id="TIGR00229">
    <property type="entry name" value="sensory_box"/>
    <property type="match status" value="3"/>
</dbReference>
<dbReference type="InterPro" id="IPR004090">
    <property type="entry name" value="Chemotax_Me-accpt_rcpt"/>
</dbReference>
<dbReference type="SMART" id="SM00086">
    <property type="entry name" value="PAC"/>
    <property type="match status" value="3"/>
</dbReference>
<feature type="domain" description="PAC" evidence="4">
    <location>
        <begin position="80"/>
        <end position="132"/>
    </location>
</feature>
<dbReference type="PANTHER" id="PTHR24422">
    <property type="entry name" value="CHEMOTAXIS PROTEIN METHYLTRANSFERASE"/>
    <property type="match status" value="1"/>
</dbReference>
<dbReference type="SUPFAM" id="SSF58104">
    <property type="entry name" value="Methyl-accepting chemotaxis protein (MCP) signaling domain"/>
    <property type="match status" value="1"/>
</dbReference>
<dbReference type="PANTHER" id="PTHR24422:SF10">
    <property type="entry name" value="CHEMOTAXIS PROTEIN METHYLTRANSFERASE 2"/>
    <property type="match status" value="1"/>
</dbReference>
<evidence type="ECO:0000313" key="6">
    <source>
        <dbReference type="Proteomes" id="UP001549145"/>
    </source>
</evidence>
<dbReference type="Proteomes" id="UP001549145">
    <property type="component" value="Unassembled WGS sequence"/>
</dbReference>
<dbReference type="InterPro" id="IPR004089">
    <property type="entry name" value="MCPsignal_dom"/>
</dbReference>
<proteinExistence type="predicted"/>
<dbReference type="InterPro" id="IPR013655">
    <property type="entry name" value="PAS_fold_3"/>
</dbReference>
<dbReference type="InterPro" id="IPR013656">
    <property type="entry name" value="PAS_4"/>
</dbReference>
<dbReference type="PRINTS" id="PR00260">
    <property type="entry name" value="CHEMTRNSDUCR"/>
</dbReference>
<dbReference type="InterPro" id="IPR050903">
    <property type="entry name" value="Bact_Chemotaxis_MeTrfase"/>
</dbReference>
<dbReference type="CDD" id="cd00130">
    <property type="entry name" value="PAS"/>
    <property type="match status" value="3"/>
</dbReference>
<dbReference type="Gene3D" id="1.10.287.950">
    <property type="entry name" value="Methyl-accepting chemotaxis protein"/>
    <property type="match status" value="1"/>
</dbReference>
<evidence type="ECO:0000313" key="5">
    <source>
        <dbReference type="EMBL" id="MET3692849.1"/>
    </source>
</evidence>
<dbReference type="Pfam" id="PF00015">
    <property type="entry name" value="MCPsignal"/>
    <property type="match status" value="1"/>
</dbReference>
<organism evidence="5 6">
    <name type="scientific">Methylobacterium goesingense</name>
    <dbReference type="NCBI Taxonomy" id="243690"/>
    <lineage>
        <taxon>Bacteria</taxon>
        <taxon>Pseudomonadati</taxon>
        <taxon>Pseudomonadota</taxon>
        <taxon>Alphaproteobacteria</taxon>
        <taxon>Hyphomicrobiales</taxon>
        <taxon>Methylobacteriaceae</taxon>
        <taxon>Methylobacterium</taxon>
    </lineage>
</organism>
<comment type="caution">
    <text evidence="5">The sequence shown here is derived from an EMBL/GenBank/DDBJ whole genome shotgun (WGS) entry which is preliminary data.</text>
</comment>
<feature type="domain" description="PAC" evidence="4">
    <location>
        <begin position="202"/>
        <end position="254"/>
    </location>
</feature>
<dbReference type="PROSITE" id="PS50112">
    <property type="entry name" value="PAS"/>
    <property type="match status" value="2"/>
</dbReference>
<evidence type="ECO:0000259" key="4">
    <source>
        <dbReference type="PROSITE" id="PS50113"/>
    </source>
</evidence>
<protein>
    <submittedName>
        <fullName evidence="5">Methyl-accepting chemotaxis protein</fullName>
    </submittedName>
</protein>
<evidence type="ECO:0000259" key="2">
    <source>
        <dbReference type="PROSITE" id="PS50111"/>
    </source>
</evidence>
<dbReference type="Gene3D" id="3.30.450.20">
    <property type="entry name" value="PAS domain"/>
    <property type="match status" value="3"/>
</dbReference>
<sequence length="565" mass="60794">MTFFNRGSSAKLQALDRSQAVIEFKLDGTIVTANSNFLATMGYSLDEIRGRYHNLFVDPAEHESAAYRAFWAELAKGAFQRGEYRRLGKDGREIWLQASYNPILGSDGRAIAVVAFATDITAEKMRSADTLSQIEAIDRSQGVIEFGLDGTILTANGNFLNLVGYSLAEVKGQHHRVFVTPQDRDSATYRAFWETLGRGSFQAGEFRRVGRDGREIWLQANYNPVFDPSGRPIKVVKYATDITAVKVRNAEMQGQVEAIGRSQGVIHFDLDGTVLDANTNFLDVLGYGLSEIRGRHHRMFVDPAYAASAAYGDFWAALGRGEFQSGIFQRVGQGGRDIWIQASYNPIFDLAGRPFKVVKFATDITGRMRSQIDAAHASGQTLTNVQTVAAAAEELNASISEIASSLARSRQEVDDMDDRAKTADHATGQLADAASSMNGIVQLIQGVGGQINLLALNATIEAARAGEAGRGFAVVAGEVKNLSNQVTSATARIAEDIKAMQSISGDVVGALTAIGQSIDAVRGFVTGVASAVEEQSAVTCEISMSMQTAAHGVAAIDRNLQTLAS</sequence>
<reference evidence="5 6" key="1">
    <citation type="submission" date="2024-06" db="EMBL/GenBank/DDBJ databases">
        <title>Genomic Encyclopedia of Type Strains, Phase IV (KMG-IV): sequencing the most valuable type-strain genomes for metagenomic binning, comparative biology and taxonomic classification.</title>
        <authorList>
            <person name="Goeker M."/>
        </authorList>
    </citation>
    <scope>NUCLEOTIDE SEQUENCE [LARGE SCALE GENOMIC DNA]</scope>
    <source>
        <strain evidence="5 6">DSM 21331</strain>
    </source>
</reference>
<dbReference type="SMART" id="SM00091">
    <property type="entry name" value="PAS"/>
    <property type="match status" value="3"/>
</dbReference>
<feature type="domain" description="Methyl-accepting transducer" evidence="2">
    <location>
        <begin position="380"/>
        <end position="565"/>
    </location>
</feature>
<dbReference type="InterPro" id="IPR035965">
    <property type="entry name" value="PAS-like_dom_sf"/>
</dbReference>
<dbReference type="SUPFAM" id="SSF55785">
    <property type="entry name" value="PYP-like sensor domain (PAS domain)"/>
    <property type="match status" value="3"/>
</dbReference>
<keyword evidence="1" id="KW-0807">Transducer</keyword>
<keyword evidence="6" id="KW-1185">Reference proteome</keyword>
<name>A0ABV2L5D9_9HYPH</name>
<dbReference type="InterPro" id="IPR001610">
    <property type="entry name" value="PAC"/>
</dbReference>
<evidence type="ECO:0000256" key="1">
    <source>
        <dbReference type="PROSITE-ProRule" id="PRU00284"/>
    </source>
</evidence>
<dbReference type="RefSeq" id="WP_238277602.1">
    <property type="nucleotide sequence ID" value="NZ_BPQL01000023.1"/>
</dbReference>
<dbReference type="InterPro" id="IPR000700">
    <property type="entry name" value="PAS-assoc_C"/>
</dbReference>
<feature type="domain" description="PAC" evidence="4">
    <location>
        <begin position="321"/>
        <end position="376"/>
    </location>
</feature>
<feature type="domain" description="PAS" evidence="3">
    <location>
        <begin position="149"/>
        <end position="185"/>
    </location>
</feature>
<dbReference type="Pfam" id="PF08447">
    <property type="entry name" value="PAS_3"/>
    <property type="match status" value="2"/>
</dbReference>
<accession>A0ABV2L5D9</accession>
<gene>
    <name evidence="5" type="ORF">ABID43_002389</name>
</gene>
<feature type="domain" description="PAS" evidence="3">
    <location>
        <begin position="248"/>
        <end position="303"/>
    </location>
</feature>
<dbReference type="PROSITE" id="PS50113">
    <property type="entry name" value="PAC"/>
    <property type="match status" value="3"/>
</dbReference>
<dbReference type="EMBL" id="JBEPMM010000005">
    <property type="protein sequence ID" value="MET3692849.1"/>
    <property type="molecule type" value="Genomic_DNA"/>
</dbReference>